<dbReference type="PANTHER" id="PTHR33144">
    <property type="entry name" value="OS10G0409366 PROTEIN-RELATED"/>
    <property type="match status" value="1"/>
</dbReference>
<dbReference type="InterPro" id="IPR004252">
    <property type="entry name" value="Probable_transposase_24"/>
</dbReference>
<keyword evidence="4" id="KW-1185">Reference proteome</keyword>
<dbReference type="EMBL" id="WHWC01000019">
    <property type="protein sequence ID" value="KAG8363719.1"/>
    <property type="molecule type" value="Genomic_DNA"/>
</dbReference>
<evidence type="ECO:0000256" key="2">
    <source>
        <dbReference type="SAM" id="MobiDB-lite"/>
    </source>
</evidence>
<feature type="compositionally biased region" description="Polar residues" evidence="2">
    <location>
        <begin position="486"/>
        <end position="516"/>
    </location>
</feature>
<feature type="coiled-coil region" evidence="1">
    <location>
        <begin position="426"/>
        <end position="477"/>
    </location>
</feature>
<dbReference type="Pfam" id="PF03004">
    <property type="entry name" value="Transposase_24"/>
    <property type="match status" value="1"/>
</dbReference>
<dbReference type="Proteomes" id="UP000826271">
    <property type="component" value="Unassembled WGS sequence"/>
</dbReference>
<feature type="region of interest" description="Disordered" evidence="2">
    <location>
        <begin position="80"/>
        <end position="109"/>
    </location>
</feature>
<protein>
    <submittedName>
        <fullName evidence="3">Uncharacterized protein</fullName>
    </submittedName>
</protein>
<gene>
    <name evidence="3" type="ORF">BUALT_Bualt19G0051600</name>
</gene>
<feature type="compositionally biased region" description="Polar residues" evidence="2">
    <location>
        <begin position="87"/>
        <end position="97"/>
    </location>
</feature>
<accession>A0AAV6W1N4</accession>
<comment type="caution">
    <text evidence="3">The sequence shown here is derived from an EMBL/GenBank/DDBJ whole genome shotgun (WGS) entry which is preliminary data.</text>
</comment>
<name>A0AAV6W1N4_9LAMI</name>
<evidence type="ECO:0000256" key="1">
    <source>
        <dbReference type="SAM" id="Coils"/>
    </source>
</evidence>
<evidence type="ECO:0000313" key="4">
    <source>
        <dbReference type="Proteomes" id="UP000826271"/>
    </source>
</evidence>
<dbReference type="PANTHER" id="PTHR33144:SF52">
    <property type="match status" value="1"/>
</dbReference>
<dbReference type="AlphaFoldDB" id="A0AAV6W1N4"/>
<feature type="region of interest" description="Disordered" evidence="2">
    <location>
        <begin position="121"/>
        <end position="170"/>
    </location>
</feature>
<reference evidence="3" key="1">
    <citation type="submission" date="2019-10" db="EMBL/GenBank/DDBJ databases">
        <authorList>
            <person name="Zhang R."/>
            <person name="Pan Y."/>
            <person name="Wang J."/>
            <person name="Ma R."/>
            <person name="Yu S."/>
        </authorList>
    </citation>
    <scope>NUCLEOTIDE SEQUENCE</scope>
    <source>
        <strain evidence="3">LA-IB0</strain>
        <tissue evidence="3">Leaf</tissue>
    </source>
</reference>
<feature type="region of interest" description="Disordered" evidence="2">
    <location>
        <begin position="486"/>
        <end position="524"/>
    </location>
</feature>
<sequence>MSRRDNYDVYSTIEAEPHSNLQLDDRIPNRNEDVCWMRERVEGIIVDETITATEKVEAENDSWLRESKGPYGEVIEMKKKANRSKEQFTQNMSSSQLDAPRRPHTRAQQHIPNKLQEHNVLSRPQAHSQGLNQEQVISQSQTHATSSRVPCEANSTSKQTTTIKKGRGPARFPKIWGTGKQLEVTLDRKGKVIGPDVIPFKTALGVLARIGVKLPLNYVEFQYIPQYLRDMAWGEVEVRCLITFSSFLINTTLPPEAKSVVLSELNGIWRKWKHKIKEDYFIPHEDDEEYLSKLPTNRIELDQWLDLVKYWQDEEVQKIAAKNAENVGKTDCHHRTGRTPFAVLEHESRARGKGIGDDEDTSDLYNYFKQELSKKPESERTRVFKETLFKNAMGENNSRVRNLERRRKRAALAAFASTSFQQQGDKEDMQKFMNEMKEERERLEHMKDEFSREKEELLVEKEKMNNLTKKLEMLISQFPAISSAMTQNTQVPDASSSHGLASNGLANSLNPTSPEEQMQIVGGKSKKQKTMQDYYVNSIKIGKKKDQHVLVKVYVEKAMIPNEKLRRPHEGARTIGKVVHKCIYWEFVDVMEI</sequence>
<organism evidence="3 4">
    <name type="scientific">Buddleja alternifolia</name>
    <dbReference type="NCBI Taxonomy" id="168488"/>
    <lineage>
        <taxon>Eukaryota</taxon>
        <taxon>Viridiplantae</taxon>
        <taxon>Streptophyta</taxon>
        <taxon>Embryophyta</taxon>
        <taxon>Tracheophyta</taxon>
        <taxon>Spermatophyta</taxon>
        <taxon>Magnoliopsida</taxon>
        <taxon>eudicotyledons</taxon>
        <taxon>Gunneridae</taxon>
        <taxon>Pentapetalae</taxon>
        <taxon>asterids</taxon>
        <taxon>lamiids</taxon>
        <taxon>Lamiales</taxon>
        <taxon>Scrophulariaceae</taxon>
        <taxon>Buddlejeae</taxon>
        <taxon>Buddleja</taxon>
    </lineage>
</organism>
<evidence type="ECO:0000313" key="3">
    <source>
        <dbReference type="EMBL" id="KAG8363719.1"/>
    </source>
</evidence>
<keyword evidence="1" id="KW-0175">Coiled coil</keyword>
<feature type="compositionally biased region" description="Polar residues" evidence="2">
    <location>
        <begin position="125"/>
        <end position="163"/>
    </location>
</feature>
<proteinExistence type="predicted"/>